<accession>A0ABW1LWX1</accession>
<evidence type="ECO:0000313" key="3">
    <source>
        <dbReference type="EMBL" id="MFC6055634.1"/>
    </source>
</evidence>
<dbReference type="InterPro" id="IPR025161">
    <property type="entry name" value="IS402-like_dom"/>
</dbReference>
<sequence length="141" mass="15981">MARGDLTDAQWSRLEPLLPRGKKPGRPPIWTRRQLIDGIRWRTRAGTPWREVPERYGPWDRVYDLFRRWQRNGTWKRILEQLQTEADAKGLITWDVSVDSTVCRAHQHAAGARKKGISRKSLPAASTPSRTTTASGGPAAG</sequence>
<feature type="compositionally biased region" description="Low complexity" evidence="1">
    <location>
        <begin position="123"/>
        <end position="141"/>
    </location>
</feature>
<evidence type="ECO:0000256" key="1">
    <source>
        <dbReference type="SAM" id="MobiDB-lite"/>
    </source>
</evidence>
<dbReference type="EMBL" id="JBHSPT010000020">
    <property type="protein sequence ID" value="MFC6055634.1"/>
    <property type="molecule type" value="Genomic_DNA"/>
</dbReference>
<dbReference type="InterPro" id="IPR052909">
    <property type="entry name" value="Transposase_6_like"/>
</dbReference>
<protein>
    <submittedName>
        <fullName evidence="3">IS5 family transposase</fullName>
    </submittedName>
</protein>
<feature type="region of interest" description="Disordered" evidence="1">
    <location>
        <begin position="109"/>
        <end position="141"/>
    </location>
</feature>
<dbReference type="PANTHER" id="PTHR46637">
    <property type="entry name" value="TIS1421-TRANSPOSASE PROTEIN A"/>
    <property type="match status" value="1"/>
</dbReference>
<organism evidence="3 4">
    <name type="scientific">Streptomyces pratens</name>
    <dbReference type="NCBI Taxonomy" id="887456"/>
    <lineage>
        <taxon>Bacteria</taxon>
        <taxon>Bacillati</taxon>
        <taxon>Actinomycetota</taxon>
        <taxon>Actinomycetes</taxon>
        <taxon>Kitasatosporales</taxon>
        <taxon>Streptomycetaceae</taxon>
        <taxon>Streptomyces</taxon>
    </lineage>
</organism>
<proteinExistence type="predicted"/>
<dbReference type="Proteomes" id="UP001596242">
    <property type="component" value="Unassembled WGS sequence"/>
</dbReference>
<comment type="caution">
    <text evidence="3">The sequence shown here is derived from an EMBL/GenBank/DDBJ whole genome shotgun (WGS) entry which is preliminary data.</text>
</comment>
<feature type="domain" description="Insertion element IS402-like" evidence="2">
    <location>
        <begin position="6"/>
        <end position="78"/>
    </location>
</feature>
<dbReference type="PANTHER" id="PTHR46637:SF1">
    <property type="entry name" value="BLL5188 PROTEIN"/>
    <property type="match status" value="1"/>
</dbReference>
<dbReference type="RefSeq" id="WP_386395180.1">
    <property type="nucleotide sequence ID" value="NZ_JBHSPT010000020.1"/>
</dbReference>
<name>A0ABW1LWX1_9ACTN</name>
<gene>
    <name evidence="3" type="ORF">ACFP50_09215</name>
</gene>
<evidence type="ECO:0000259" key="2">
    <source>
        <dbReference type="Pfam" id="PF13340"/>
    </source>
</evidence>
<feature type="compositionally biased region" description="Basic residues" evidence="1">
    <location>
        <begin position="109"/>
        <end position="118"/>
    </location>
</feature>
<keyword evidence="4" id="KW-1185">Reference proteome</keyword>
<evidence type="ECO:0000313" key="4">
    <source>
        <dbReference type="Proteomes" id="UP001596242"/>
    </source>
</evidence>
<reference evidence="4" key="1">
    <citation type="journal article" date="2019" name="Int. J. Syst. Evol. Microbiol.">
        <title>The Global Catalogue of Microorganisms (GCM) 10K type strain sequencing project: providing services to taxonomists for standard genome sequencing and annotation.</title>
        <authorList>
            <consortium name="The Broad Institute Genomics Platform"/>
            <consortium name="The Broad Institute Genome Sequencing Center for Infectious Disease"/>
            <person name="Wu L."/>
            <person name="Ma J."/>
        </authorList>
    </citation>
    <scope>NUCLEOTIDE SEQUENCE [LARGE SCALE GENOMIC DNA]</scope>
    <source>
        <strain evidence="4">JCM 12763</strain>
    </source>
</reference>
<dbReference type="Pfam" id="PF13340">
    <property type="entry name" value="DUF4096"/>
    <property type="match status" value="1"/>
</dbReference>
<dbReference type="NCBIfam" id="NF033580">
    <property type="entry name" value="transpos_IS5_3"/>
    <property type="match status" value="1"/>
</dbReference>